<reference evidence="7" key="1">
    <citation type="submission" date="2022-01" db="EMBL/GenBank/DDBJ databases">
        <title>Draft genome of Methanogenium marinum DSM 15558.</title>
        <authorList>
            <person name="Chen S.-C."/>
            <person name="You Y.-T."/>
        </authorList>
    </citation>
    <scope>NUCLEOTIDE SEQUENCE</scope>
    <source>
        <strain evidence="7">DSM 15558</strain>
    </source>
</reference>
<dbReference type="NCBIfam" id="NF009064">
    <property type="entry name" value="PRK12398.1"/>
    <property type="match status" value="1"/>
</dbReference>
<evidence type="ECO:0000313" key="7">
    <source>
        <dbReference type="EMBL" id="MDE4907073.1"/>
    </source>
</evidence>
<keyword evidence="3 6" id="KW-0456">Lyase</keyword>
<feature type="chain" id="PRO_5040552887" description="Pyruvoyl-dependent arginine decarboxylase subunit beta" evidence="6">
    <location>
        <begin position="1"/>
        <end position="44"/>
    </location>
</feature>
<keyword evidence="2 6" id="KW-0210">Decarboxylase</keyword>
<dbReference type="PANTHER" id="PTHR40438">
    <property type="entry name" value="PYRUVOYL-DEPENDENT ARGININE DECARBOXYLASE"/>
    <property type="match status" value="1"/>
</dbReference>
<dbReference type="PANTHER" id="PTHR40438:SF1">
    <property type="entry name" value="PYRUVOYL-DEPENDENT ARGININE DECARBOXYLASE"/>
    <property type="match status" value="1"/>
</dbReference>
<feature type="chain" id="PRO_5040552886" description="Pyruvoyl-dependent arginine decarboxylase subunit alpha" evidence="6">
    <location>
        <begin position="45"/>
        <end position="167"/>
    </location>
</feature>
<dbReference type="GO" id="GO:0006527">
    <property type="term" value="P:L-arginine catabolic process"/>
    <property type="evidence" value="ECO:0007669"/>
    <property type="project" value="InterPro"/>
</dbReference>
<keyword evidence="8" id="KW-1185">Reference proteome</keyword>
<gene>
    <name evidence="6" type="primary">pdaD</name>
    <name evidence="7" type="ORF">L0665_00325</name>
</gene>
<name>A0A9Q4KRX9_9EURY</name>
<proteinExistence type="inferred from homology"/>
<dbReference type="Pfam" id="PF01862">
    <property type="entry name" value="PvlArgDC"/>
    <property type="match status" value="1"/>
</dbReference>
<evidence type="ECO:0000256" key="1">
    <source>
        <dbReference type="ARBA" id="ARBA00007412"/>
    </source>
</evidence>
<protein>
    <recommendedName>
        <fullName evidence="6">Pyruvoyl-dependent arginine decarboxylase</fullName>
        <shortName evidence="6">PvlArgDC</shortName>
        <ecNumber evidence="6">4.1.1.19</ecNumber>
    </recommendedName>
    <component>
        <recommendedName>
            <fullName evidence="6">Pyruvoyl-dependent arginine decarboxylase subunit beta</fullName>
        </recommendedName>
    </component>
    <component>
        <recommendedName>
            <fullName evidence="6">Pyruvoyl-dependent arginine decarboxylase subunit alpha</fullName>
        </recommendedName>
    </component>
</protein>
<dbReference type="SUPFAM" id="SSF56271">
    <property type="entry name" value="Pyruvoyl-dependent histidine and arginine decarboxylases"/>
    <property type="match status" value="1"/>
</dbReference>
<dbReference type="HAMAP" id="MF_01404">
    <property type="entry name" value="PvlArgDC"/>
    <property type="match status" value="1"/>
</dbReference>
<keyword evidence="4 6" id="KW-0670">Pyruvate</keyword>
<dbReference type="AlphaFoldDB" id="A0A9Q4KRX9"/>
<dbReference type="NCBIfam" id="TIGR00286">
    <property type="entry name" value="pyruvoyl-dependent arginine decarboxylase"/>
    <property type="match status" value="1"/>
</dbReference>
<dbReference type="GO" id="GO:0008792">
    <property type="term" value="F:arginine decarboxylase activity"/>
    <property type="evidence" value="ECO:0007669"/>
    <property type="project" value="UniProtKB-UniRule"/>
</dbReference>
<dbReference type="Gene3D" id="3.50.20.10">
    <property type="entry name" value="Pyruvoyl-Dependent Histidine Decarboxylase, subunit B"/>
    <property type="match status" value="1"/>
</dbReference>
<accession>A0A9Q4KRX9</accession>
<dbReference type="InterPro" id="IPR016105">
    <property type="entry name" value="Pyr-dep_his/arg-deCO2ase_sand"/>
</dbReference>
<evidence type="ECO:0000313" key="8">
    <source>
        <dbReference type="Proteomes" id="UP001143747"/>
    </source>
</evidence>
<evidence type="ECO:0000256" key="5">
    <source>
        <dbReference type="ARBA" id="ARBA00049309"/>
    </source>
</evidence>
<comment type="caution">
    <text evidence="7">The sequence shown here is derived from an EMBL/GenBank/DDBJ whole genome shotgun (WGS) entry which is preliminary data.</text>
</comment>
<dbReference type="PIRSF" id="PIRSF005216">
    <property type="entry name" value="Pyruvoyl-dep_arg_deCO2ase"/>
    <property type="match status" value="1"/>
</dbReference>
<sequence length="167" mass="18475">MSDRFVPKRVFFTCGAGRSPDELTSFEMALRDASIECYNIVTVSSILPPKCRIISKEEALPDLRAGSIVFTVFSRLSSNEPHRRISASLGVAIPEDMESHWGYFTEHHSFGMGPEQVGKYAEKLAKDMFGSISESELERTMNVTKSAVVGDDGDWTSVIVAAVFLMD</sequence>
<organism evidence="7 8">
    <name type="scientific">Methanogenium marinum</name>
    <dbReference type="NCBI Taxonomy" id="348610"/>
    <lineage>
        <taxon>Archaea</taxon>
        <taxon>Methanobacteriati</taxon>
        <taxon>Methanobacteriota</taxon>
        <taxon>Stenosarchaea group</taxon>
        <taxon>Methanomicrobia</taxon>
        <taxon>Methanomicrobiales</taxon>
        <taxon>Methanomicrobiaceae</taxon>
        <taxon>Methanogenium</taxon>
    </lineage>
</organism>
<dbReference type="Proteomes" id="UP001143747">
    <property type="component" value="Unassembled WGS sequence"/>
</dbReference>
<evidence type="ECO:0000256" key="3">
    <source>
        <dbReference type="ARBA" id="ARBA00023239"/>
    </source>
</evidence>
<comment type="catalytic activity">
    <reaction evidence="5 6">
        <text>L-arginine + H(+) = agmatine + CO2</text>
        <dbReference type="Rhea" id="RHEA:17641"/>
        <dbReference type="ChEBI" id="CHEBI:15378"/>
        <dbReference type="ChEBI" id="CHEBI:16526"/>
        <dbReference type="ChEBI" id="CHEBI:32682"/>
        <dbReference type="ChEBI" id="CHEBI:58145"/>
        <dbReference type="EC" id="4.1.1.19"/>
    </reaction>
</comment>
<dbReference type="InterPro" id="IPR016104">
    <property type="entry name" value="Pyr-dep_his/arg-deCO2ase"/>
</dbReference>
<evidence type="ECO:0000256" key="6">
    <source>
        <dbReference type="HAMAP-Rule" id="MF_01404"/>
    </source>
</evidence>
<dbReference type="RefSeq" id="WP_274923732.1">
    <property type="nucleotide sequence ID" value="NZ_JAKELO010000001.1"/>
</dbReference>
<dbReference type="SFLD" id="SFLDS00055">
    <property type="entry name" value="Pyruvoyl-Dependent_Histidine/A"/>
    <property type="match status" value="1"/>
</dbReference>
<evidence type="ECO:0000256" key="2">
    <source>
        <dbReference type="ARBA" id="ARBA00022793"/>
    </source>
</evidence>
<dbReference type="EC" id="4.1.1.19" evidence="6"/>
<feature type="site" description="Cleavage (non-hydrolytic)" evidence="6">
    <location>
        <begin position="44"/>
        <end position="45"/>
    </location>
</feature>
<evidence type="ECO:0000256" key="4">
    <source>
        <dbReference type="ARBA" id="ARBA00023317"/>
    </source>
</evidence>
<feature type="modified residue" description="Pyruvic acid (Ser)" evidence="6">
    <location>
        <position position="45"/>
    </location>
</feature>
<dbReference type="EMBL" id="JAKELO010000001">
    <property type="protein sequence ID" value="MDE4907073.1"/>
    <property type="molecule type" value="Genomic_DNA"/>
</dbReference>
<comment type="cofactor">
    <cofactor evidence="6">
        <name>pyruvate</name>
        <dbReference type="ChEBI" id="CHEBI:15361"/>
    </cofactor>
    <text evidence="6">Binds 1 pyruvoyl group covalently per subunit.</text>
</comment>
<dbReference type="InterPro" id="IPR002724">
    <property type="entry name" value="Pyruvoyl-dep_arg_deCO2ase"/>
</dbReference>
<comment type="similarity">
    <text evidence="1 6">Belongs to the PdaD family.</text>
</comment>
<dbReference type="SFLD" id="SFLDG01170">
    <property type="entry name" value="Pyruvoyl-dependent_arginine_de"/>
    <property type="match status" value="1"/>
</dbReference>